<evidence type="ECO:0000313" key="8">
    <source>
        <dbReference type="Proteomes" id="UP000001307"/>
    </source>
</evidence>
<evidence type="ECO:0000256" key="4">
    <source>
        <dbReference type="ARBA" id="ARBA00023034"/>
    </source>
</evidence>
<comment type="subunit">
    <text evidence="6">Part of the multisubunit transport protein particle (TRAPP) complex.</text>
</comment>
<dbReference type="GO" id="GO:0006888">
    <property type="term" value="P:endoplasmic reticulum to Golgi vesicle-mediated transport"/>
    <property type="evidence" value="ECO:0007669"/>
    <property type="project" value="UniProtKB-UniRule"/>
</dbReference>
<evidence type="ECO:0000256" key="5">
    <source>
        <dbReference type="ARBA" id="ARBA00038167"/>
    </source>
</evidence>
<keyword evidence="2 6" id="KW-0256">Endoplasmic reticulum</keyword>
<protein>
    <recommendedName>
        <fullName evidence="6">Trafficking protein particle complex subunit</fullName>
    </recommendedName>
</protein>
<dbReference type="GO" id="GO:0030008">
    <property type="term" value="C:TRAPP complex"/>
    <property type="evidence" value="ECO:0007669"/>
    <property type="project" value="UniProtKB-UniRule"/>
</dbReference>
<comment type="similarity">
    <text evidence="5">Belongs to the TRAPP small subunits family. BET5 subfamily.</text>
</comment>
<dbReference type="Proteomes" id="UP000001307">
    <property type="component" value="Unassembled WGS sequence"/>
</dbReference>
<keyword evidence="1 6" id="KW-0813">Transport</keyword>
<name>E4WRG1_OIKDI</name>
<keyword evidence="8" id="KW-1185">Reference proteome</keyword>
<sequence length="142" mass="16357">MVVYNLYILGKNGQSLFYREWLREQSSNLSRDEEDKLMVGLLFSLSNFAKKMSSSPGTGVFKSFNTSKYKLHYWESPTGIKLVLNTSTDVEPCHDHLSTLYHHIFIQTVVKNPLVPLTEPINSSLFVTKLDAFIKQQTFFQD</sequence>
<organism evidence="7">
    <name type="scientific">Oikopleura dioica</name>
    <name type="common">Tunicate</name>
    <dbReference type="NCBI Taxonomy" id="34765"/>
    <lineage>
        <taxon>Eukaryota</taxon>
        <taxon>Metazoa</taxon>
        <taxon>Chordata</taxon>
        <taxon>Tunicata</taxon>
        <taxon>Appendicularia</taxon>
        <taxon>Copelata</taxon>
        <taxon>Oikopleuridae</taxon>
        <taxon>Oikopleura</taxon>
    </lineage>
</organism>
<dbReference type="GO" id="GO:0005783">
    <property type="term" value="C:endoplasmic reticulum"/>
    <property type="evidence" value="ECO:0007669"/>
    <property type="project" value="UniProtKB-SubCell"/>
</dbReference>
<reference evidence="7" key="1">
    <citation type="journal article" date="2010" name="Science">
        <title>Plasticity of animal genome architecture unmasked by rapid evolution of a pelagic tunicate.</title>
        <authorList>
            <person name="Denoeud F."/>
            <person name="Henriet S."/>
            <person name="Mungpakdee S."/>
            <person name="Aury J.M."/>
            <person name="Da Silva C."/>
            <person name="Brinkmann H."/>
            <person name="Mikhaleva J."/>
            <person name="Olsen L.C."/>
            <person name="Jubin C."/>
            <person name="Canestro C."/>
            <person name="Bouquet J.M."/>
            <person name="Danks G."/>
            <person name="Poulain J."/>
            <person name="Campsteijn C."/>
            <person name="Adamski M."/>
            <person name="Cross I."/>
            <person name="Yadetie F."/>
            <person name="Muffato M."/>
            <person name="Louis A."/>
            <person name="Butcher S."/>
            <person name="Tsagkogeorga G."/>
            <person name="Konrad A."/>
            <person name="Singh S."/>
            <person name="Jensen M.F."/>
            <person name="Cong E.H."/>
            <person name="Eikeseth-Otteraa H."/>
            <person name="Noel B."/>
            <person name="Anthouard V."/>
            <person name="Porcel B.M."/>
            <person name="Kachouri-Lafond R."/>
            <person name="Nishino A."/>
            <person name="Ugolini M."/>
            <person name="Chourrout P."/>
            <person name="Nishida H."/>
            <person name="Aasland R."/>
            <person name="Huzurbazar S."/>
            <person name="Westhof E."/>
            <person name="Delsuc F."/>
            <person name="Lehrach H."/>
            <person name="Reinhardt R."/>
            <person name="Weissenbach J."/>
            <person name="Roy S.W."/>
            <person name="Artiguenave F."/>
            <person name="Postlethwait J.H."/>
            <person name="Manak J.R."/>
            <person name="Thompson E.M."/>
            <person name="Jaillon O."/>
            <person name="Du Pasquier L."/>
            <person name="Boudinot P."/>
            <person name="Liberles D.A."/>
            <person name="Volff J.N."/>
            <person name="Philippe H."/>
            <person name="Lenhard B."/>
            <person name="Roest Crollius H."/>
            <person name="Wincker P."/>
            <person name="Chourrout D."/>
        </authorList>
    </citation>
    <scope>NUCLEOTIDE SEQUENCE [LARGE SCALE GENOMIC DNA]</scope>
</reference>
<evidence type="ECO:0000256" key="3">
    <source>
        <dbReference type="ARBA" id="ARBA00022892"/>
    </source>
</evidence>
<dbReference type="InterPro" id="IPR007233">
    <property type="entry name" value="TRAPPC"/>
</dbReference>
<dbReference type="GO" id="GO:0005794">
    <property type="term" value="C:Golgi apparatus"/>
    <property type="evidence" value="ECO:0007669"/>
    <property type="project" value="UniProtKB-SubCell"/>
</dbReference>
<keyword evidence="4 6" id="KW-0333">Golgi apparatus</keyword>
<keyword evidence="3 6" id="KW-0931">ER-Golgi transport</keyword>
<dbReference type="AlphaFoldDB" id="E4WRG1"/>
<comment type="subcellular location">
    <subcellularLocation>
        <location evidence="6">Endoplasmic reticulum</location>
    </subcellularLocation>
    <subcellularLocation>
        <location evidence="6">Golgi apparatus</location>
        <location evidence="6">cis-Golgi network</location>
    </subcellularLocation>
</comment>
<dbReference type="SMART" id="SM01399">
    <property type="entry name" value="Sybindin"/>
    <property type="match status" value="1"/>
</dbReference>
<evidence type="ECO:0000256" key="6">
    <source>
        <dbReference type="RuleBase" id="RU366065"/>
    </source>
</evidence>
<evidence type="ECO:0000313" key="7">
    <source>
        <dbReference type="EMBL" id="CBY20342.1"/>
    </source>
</evidence>
<dbReference type="InterPro" id="IPR011012">
    <property type="entry name" value="Longin-like_dom_sf"/>
</dbReference>
<accession>E4WRG1</accession>
<dbReference type="PANTHER" id="PTHR23249:SF16">
    <property type="entry name" value="TRAFFICKING PROTEIN PARTICLE COMPLEX SUBUNIT 1"/>
    <property type="match status" value="1"/>
</dbReference>
<dbReference type="SUPFAM" id="SSF64356">
    <property type="entry name" value="SNARE-like"/>
    <property type="match status" value="1"/>
</dbReference>
<proteinExistence type="inferred from homology"/>
<dbReference type="OrthoDB" id="246406at2759"/>
<dbReference type="InParanoid" id="E4WRG1"/>
<gene>
    <name evidence="7" type="ORF">GSOID_T00000334001</name>
</gene>
<dbReference type="Gene3D" id="3.30.450.70">
    <property type="match status" value="1"/>
</dbReference>
<dbReference type="Pfam" id="PF04099">
    <property type="entry name" value="Sybindin"/>
    <property type="match status" value="1"/>
</dbReference>
<dbReference type="PANTHER" id="PTHR23249">
    <property type="entry name" value="TRAFFICKING PROTEIN PARTICLE COMPLEX SUBUNIT"/>
    <property type="match status" value="1"/>
</dbReference>
<dbReference type="EMBL" id="FN653015">
    <property type="protein sequence ID" value="CBY20342.1"/>
    <property type="molecule type" value="Genomic_DNA"/>
</dbReference>
<dbReference type="CDD" id="cd14855">
    <property type="entry name" value="TRAPPC1_MUM2"/>
    <property type="match status" value="1"/>
</dbReference>
<evidence type="ECO:0000256" key="2">
    <source>
        <dbReference type="ARBA" id="ARBA00022824"/>
    </source>
</evidence>
<evidence type="ECO:0000256" key="1">
    <source>
        <dbReference type="ARBA" id="ARBA00022448"/>
    </source>
</evidence>